<accession>W4M6M3</accession>
<dbReference type="EMBL" id="AZHX01000920">
    <property type="protein sequence ID" value="ETX05591.1"/>
    <property type="molecule type" value="Genomic_DNA"/>
</dbReference>
<proteinExistence type="predicted"/>
<evidence type="ECO:0008006" key="3">
    <source>
        <dbReference type="Google" id="ProtNLM"/>
    </source>
</evidence>
<keyword evidence="2" id="KW-1185">Reference proteome</keyword>
<dbReference type="Proteomes" id="UP000019140">
    <property type="component" value="Unassembled WGS sequence"/>
</dbReference>
<dbReference type="InterPro" id="IPR055807">
    <property type="entry name" value="DUF7383"/>
</dbReference>
<evidence type="ECO:0000313" key="1">
    <source>
        <dbReference type="EMBL" id="ETX05591.1"/>
    </source>
</evidence>
<gene>
    <name evidence="1" type="ORF">ETSY2_22080</name>
</gene>
<comment type="caution">
    <text evidence="1">The sequence shown here is derived from an EMBL/GenBank/DDBJ whole genome shotgun (WGS) entry which is preliminary data.</text>
</comment>
<dbReference type="AlphaFoldDB" id="W4M6M3"/>
<name>W4M6M3_9BACT</name>
<dbReference type="Pfam" id="PF24108">
    <property type="entry name" value="DUF7383"/>
    <property type="match status" value="1"/>
</dbReference>
<reference evidence="1 2" key="1">
    <citation type="journal article" date="2014" name="Nature">
        <title>An environmental bacterial taxon with a large and distinct metabolic repertoire.</title>
        <authorList>
            <person name="Wilson M.C."/>
            <person name="Mori T."/>
            <person name="Ruckert C."/>
            <person name="Uria A.R."/>
            <person name="Helf M.J."/>
            <person name="Takada K."/>
            <person name="Gernert C."/>
            <person name="Steffens U.A."/>
            <person name="Heycke N."/>
            <person name="Schmitt S."/>
            <person name="Rinke C."/>
            <person name="Helfrich E.J."/>
            <person name="Brachmann A.O."/>
            <person name="Gurgui C."/>
            <person name="Wakimoto T."/>
            <person name="Kracht M."/>
            <person name="Crusemann M."/>
            <person name="Hentschel U."/>
            <person name="Abe I."/>
            <person name="Matsunaga S."/>
            <person name="Kalinowski J."/>
            <person name="Takeyama H."/>
            <person name="Piel J."/>
        </authorList>
    </citation>
    <scope>NUCLEOTIDE SEQUENCE [LARGE SCALE GENOMIC DNA]</scope>
    <source>
        <strain evidence="2">TSY2</strain>
    </source>
</reference>
<organism evidence="1 2">
    <name type="scientific">Candidatus Entotheonella gemina</name>
    <dbReference type="NCBI Taxonomy" id="1429439"/>
    <lineage>
        <taxon>Bacteria</taxon>
        <taxon>Pseudomonadati</taxon>
        <taxon>Nitrospinota/Tectimicrobiota group</taxon>
        <taxon>Candidatus Tectimicrobiota</taxon>
        <taxon>Candidatus Entotheonellia</taxon>
        <taxon>Candidatus Entotheonellales</taxon>
        <taxon>Candidatus Entotheonellaceae</taxon>
        <taxon>Candidatus Entotheonella</taxon>
    </lineage>
</organism>
<feature type="non-terminal residue" evidence="1">
    <location>
        <position position="1"/>
    </location>
</feature>
<dbReference type="HOGENOM" id="CLU_2113945_0_0_7"/>
<evidence type="ECO:0000313" key="2">
    <source>
        <dbReference type="Proteomes" id="UP000019140"/>
    </source>
</evidence>
<protein>
    <recommendedName>
        <fullName evidence="3">CBM6 domain-containing protein</fullName>
    </recommendedName>
</protein>
<sequence>NPMECDTNNPSKTVNFRIEPTASEIADSHAYLLMQIRSVDSSGGAHRVKVNGTNINDNRVPDLPPAPGNSQAWLLWMLSFPASLLNIGNNTLEIERASNDNFEVGDVVINWREE</sequence>